<dbReference type="GO" id="GO:0000287">
    <property type="term" value="F:magnesium ion binding"/>
    <property type="evidence" value="ECO:0007669"/>
    <property type="project" value="UniProtKB-UniRule"/>
</dbReference>
<comment type="pathway">
    <text evidence="2">Cofactor biosynthesis; thiamine diphosphate biosynthesis; thiamine diphosphate from thiamine phosphate: step 1/1.</text>
</comment>
<reference evidence="5 6" key="1">
    <citation type="submission" date="2019-02" db="EMBL/GenBank/DDBJ databases">
        <title>Deep-cultivation of Planctomycetes and their phenomic and genomic characterization uncovers novel biology.</title>
        <authorList>
            <person name="Wiegand S."/>
            <person name="Jogler M."/>
            <person name="Boedeker C."/>
            <person name="Pinto D."/>
            <person name="Vollmers J."/>
            <person name="Rivas-Marin E."/>
            <person name="Kohn T."/>
            <person name="Peeters S.H."/>
            <person name="Heuer A."/>
            <person name="Rast P."/>
            <person name="Oberbeckmann S."/>
            <person name="Bunk B."/>
            <person name="Jeske O."/>
            <person name="Meyerdierks A."/>
            <person name="Storesund J.E."/>
            <person name="Kallscheuer N."/>
            <person name="Luecker S."/>
            <person name="Lage O.M."/>
            <person name="Pohl T."/>
            <person name="Merkel B.J."/>
            <person name="Hornburger P."/>
            <person name="Mueller R.-W."/>
            <person name="Bruemmer F."/>
            <person name="Labrenz M."/>
            <person name="Spormann A.M."/>
            <person name="Op Den Camp H."/>
            <person name="Overmann J."/>
            <person name="Amann R."/>
            <person name="Jetten M.S.M."/>
            <person name="Mascher T."/>
            <person name="Medema M.H."/>
            <person name="Devos D.P."/>
            <person name="Kaster A.-K."/>
            <person name="Ovreas L."/>
            <person name="Rohde M."/>
            <person name="Galperin M.Y."/>
            <person name="Jogler C."/>
        </authorList>
    </citation>
    <scope>NUCLEOTIDE SEQUENCE [LARGE SCALE GENOMIC DNA]</scope>
    <source>
        <strain evidence="5 6">Pan14r</strain>
    </source>
</reference>
<comment type="similarity">
    <text evidence="2">Belongs to the thiamine-monophosphate kinase family.</text>
</comment>
<accession>A0A5C5Y3U2</accession>
<protein>
    <recommendedName>
        <fullName evidence="2">Thiamine-monophosphate kinase</fullName>
        <shortName evidence="2">TMP kinase</shortName>
        <shortName evidence="2">Thiamine-phosphate kinase</shortName>
        <ecNumber evidence="2">2.7.4.16</ecNumber>
    </recommendedName>
</protein>
<gene>
    <name evidence="2 5" type="primary">thiL</name>
    <name evidence="5" type="ORF">Pan14r_27420</name>
</gene>
<comment type="caution">
    <text evidence="2">Lacks conserved residue(s) required for the propagation of feature annotation.</text>
</comment>
<dbReference type="OrthoDB" id="9802811at2"/>
<dbReference type="InterPro" id="IPR016188">
    <property type="entry name" value="PurM-like_N"/>
</dbReference>
<evidence type="ECO:0000313" key="6">
    <source>
        <dbReference type="Proteomes" id="UP000317238"/>
    </source>
</evidence>
<keyword evidence="2" id="KW-0067">ATP-binding</keyword>
<feature type="binding site" evidence="2">
    <location>
        <position position="26"/>
    </location>
    <ligand>
        <name>Mg(2+)</name>
        <dbReference type="ChEBI" id="CHEBI:18420"/>
        <label>3</label>
    </ligand>
</feature>
<feature type="binding site" evidence="2">
    <location>
        <position position="26"/>
    </location>
    <ligand>
        <name>Mg(2+)</name>
        <dbReference type="ChEBI" id="CHEBI:18420"/>
        <label>4</label>
    </ligand>
</feature>
<feature type="binding site" evidence="2">
    <location>
        <position position="245"/>
    </location>
    <ligand>
        <name>substrate</name>
    </ligand>
</feature>
<dbReference type="SUPFAM" id="SSF55326">
    <property type="entry name" value="PurM N-terminal domain-like"/>
    <property type="match status" value="1"/>
</dbReference>
<dbReference type="HAMAP" id="MF_02128">
    <property type="entry name" value="TMP_kinase"/>
    <property type="match status" value="1"/>
</dbReference>
<dbReference type="InterPro" id="IPR006283">
    <property type="entry name" value="ThiL-like"/>
</dbReference>
<dbReference type="PIRSF" id="PIRSF005303">
    <property type="entry name" value="Thiam_monoph_kin"/>
    <property type="match status" value="1"/>
</dbReference>
<keyword evidence="2" id="KW-0479">Metal-binding</keyword>
<feature type="binding site" evidence="2">
    <location>
        <position position="71"/>
    </location>
    <ligand>
        <name>Mg(2+)</name>
        <dbReference type="ChEBI" id="CHEBI:18420"/>
        <label>2</label>
    </ligand>
</feature>
<organism evidence="5 6">
    <name type="scientific">Crateriforma conspicua</name>
    <dbReference type="NCBI Taxonomy" id="2527996"/>
    <lineage>
        <taxon>Bacteria</taxon>
        <taxon>Pseudomonadati</taxon>
        <taxon>Planctomycetota</taxon>
        <taxon>Planctomycetia</taxon>
        <taxon>Planctomycetales</taxon>
        <taxon>Planctomycetaceae</taxon>
        <taxon>Crateriforma</taxon>
    </lineage>
</organism>
<dbReference type="Gene3D" id="3.90.650.10">
    <property type="entry name" value="PurM-like C-terminal domain"/>
    <property type="match status" value="1"/>
</dbReference>
<dbReference type="Proteomes" id="UP000317238">
    <property type="component" value="Unassembled WGS sequence"/>
</dbReference>
<dbReference type="EC" id="2.7.4.16" evidence="2"/>
<comment type="catalytic activity">
    <reaction evidence="2">
        <text>thiamine phosphate + ATP = thiamine diphosphate + ADP</text>
        <dbReference type="Rhea" id="RHEA:15913"/>
        <dbReference type="ChEBI" id="CHEBI:30616"/>
        <dbReference type="ChEBI" id="CHEBI:37575"/>
        <dbReference type="ChEBI" id="CHEBI:58937"/>
        <dbReference type="ChEBI" id="CHEBI:456216"/>
        <dbReference type="EC" id="2.7.4.16"/>
    </reaction>
</comment>
<keyword evidence="2" id="KW-0460">Magnesium</keyword>
<dbReference type="AlphaFoldDB" id="A0A5C5Y3U2"/>
<dbReference type="PANTHER" id="PTHR30270">
    <property type="entry name" value="THIAMINE-MONOPHOSPHATE KINASE"/>
    <property type="match status" value="1"/>
</dbReference>
<dbReference type="Pfam" id="PF02769">
    <property type="entry name" value="AIRS_C"/>
    <property type="match status" value="1"/>
</dbReference>
<feature type="binding site" evidence="2">
    <location>
        <position position="42"/>
    </location>
    <ligand>
        <name>Mg(2+)</name>
        <dbReference type="ChEBI" id="CHEBI:18420"/>
        <label>1</label>
    </ligand>
</feature>
<name>A0A5C5Y3U2_9PLAN</name>
<evidence type="ECO:0000259" key="4">
    <source>
        <dbReference type="Pfam" id="PF02769"/>
    </source>
</evidence>
<dbReference type="PANTHER" id="PTHR30270:SF0">
    <property type="entry name" value="THIAMINE-MONOPHOSPHATE KINASE"/>
    <property type="match status" value="1"/>
</dbReference>
<keyword evidence="6" id="KW-1185">Reference proteome</keyword>
<evidence type="ECO:0000256" key="2">
    <source>
        <dbReference type="HAMAP-Rule" id="MF_02128"/>
    </source>
</evidence>
<dbReference type="Gene3D" id="3.30.1330.10">
    <property type="entry name" value="PurM-like, N-terminal domain"/>
    <property type="match status" value="1"/>
</dbReference>
<evidence type="ECO:0000259" key="3">
    <source>
        <dbReference type="Pfam" id="PF00586"/>
    </source>
</evidence>
<dbReference type="GO" id="GO:0009229">
    <property type="term" value="P:thiamine diphosphate biosynthetic process"/>
    <property type="evidence" value="ECO:0007669"/>
    <property type="project" value="UniProtKB-UniRule"/>
</dbReference>
<feature type="binding site" evidence="2">
    <location>
        <position position="71"/>
    </location>
    <ligand>
        <name>Mg(2+)</name>
        <dbReference type="ChEBI" id="CHEBI:18420"/>
        <label>4</label>
    </ligand>
</feature>
<dbReference type="CDD" id="cd02194">
    <property type="entry name" value="ThiL"/>
    <property type="match status" value="1"/>
</dbReference>
<feature type="binding site" evidence="2">
    <location>
        <position position="145"/>
    </location>
    <ligand>
        <name>ATP</name>
        <dbReference type="ChEBI" id="CHEBI:30616"/>
    </ligand>
</feature>
<dbReference type="Pfam" id="PF00586">
    <property type="entry name" value="AIRS"/>
    <property type="match status" value="1"/>
</dbReference>
<dbReference type="InterPro" id="IPR036676">
    <property type="entry name" value="PurM-like_C_sf"/>
</dbReference>
<comment type="function">
    <text evidence="2">Catalyzes the ATP-dependent phosphorylation of thiamine-monophosphate (TMP) to form thiamine-pyrophosphate (TPP), the active form of vitamin B1.</text>
</comment>
<evidence type="ECO:0000313" key="5">
    <source>
        <dbReference type="EMBL" id="TWT70436.1"/>
    </source>
</evidence>
<feature type="binding site" evidence="2">
    <location>
        <position position="49"/>
    </location>
    <ligand>
        <name>substrate</name>
    </ligand>
</feature>
<dbReference type="RefSeq" id="WP_146439332.1">
    <property type="nucleotide sequence ID" value="NZ_SJPL01000001.1"/>
</dbReference>
<comment type="caution">
    <text evidence="5">The sequence shown here is derived from an EMBL/GenBank/DDBJ whole genome shotgun (WGS) entry which is preliminary data.</text>
</comment>
<feature type="binding site" evidence="2">
    <location>
        <position position="195"/>
    </location>
    <ligand>
        <name>Mg(2+)</name>
        <dbReference type="ChEBI" id="CHEBI:18420"/>
        <label>5</label>
    </ligand>
</feature>
<feature type="binding site" evidence="2">
    <location>
        <position position="71"/>
    </location>
    <ligand>
        <name>Mg(2+)</name>
        <dbReference type="ChEBI" id="CHEBI:18420"/>
        <label>3</label>
    </ligand>
</feature>
<dbReference type="EMBL" id="SJPL01000001">
    <property type="protein sequence ID" value="TWT70436.1"/>
    <property type="molecule type" value="Genomic_DNA"/>
</dbReference>
<proteinExistence type="inferred from homology"/>
<feature type="binding site" evidence="2">
    <location>
        <begin position="118"/>
        <end position="119"/>
    </location>
    <ligand>
        <name>ATP</name>
        <dbReference type="ChEBI" id="CHEBI:30616"/>
    </ligand>
</feature>
<feature type="binding site" evidence="2">
    <location>
        <position position="119"/>
    </location>
    <ligand>
        <name>Mg(2+)</name>
        <dbReference type="ChEBI" id="CHEBI:18420"/>
        <label>1</label>
    </ligand>
</feature>
<sequence>METSFLAYLRGRCRTLPEVEVGIGDDAAVLAPVQGRQVICADQIIDGVDFDAAGQSLADIGYKAMAINLSDIAAMGAVPDAAFVTLALPKDDATQTAGAVYEGILESAARHQVSIAGGDLSVYDGPLSINITMTGHVAAGEPWLRSGACEGDAIVVSGAFGGSILGRHLRPISRLSMAATLRRLVDVHAAIDASDGLSLDLDRMLAASRVGAELDIDQIPIHDDAHRQSEQSGRSAFEHAWSDGEDFELIMTMSADDAQKAVDDPKIGKDLRRIGTVVGRTGLWKRDKGSLKRLSPQGYLHG</sequence>
<comment type="miscellaneous">
    <text evidence="2">Reaction mechanism of ThiL seems to utilize a direct, inline transfer of the gamma-phosphate of ATP to TMP rather than a phosphorylated enzyme intermediate.</text>
</comment>
<evidence type="ECO:0000256" key="1">
    <source>
        <dbReference type="ARBA" id="ARBA00022977"/>
    </source>
</evidence>
<feature type="binding site" evidence="2">
    <location>
        <position position="299"/>
    </location>
    <ligand>
        <name>substrate</name>
    </ligand>
</feature>
<dbReference type="GO" id="GO:0009030">
    <property type="term" value="F:thiamine-phosphate kinase activity"/>
    <property type="evidence" value="ECO:0007669"/>
    <property type="project" value="UniProtKB-UniRule"/>
</dbReference>
<keyword evidence="2" id="KW-0547">Nucleotide-binding</keyword>
<feature type="binding site" evidence="2">
    <location>
        <position position="101"/>
    </location>
    <ligand>
        <name>ATP</name>
        <dbReference type="ChEBI" id="CHEBI:30616"/>
    </ligand>
</feature>
<feature type="domain" description="PurM-like C-terminal" evidence="4">
    <location>
        <begin position="183"/>
        <end position="281"/>
    </location>
</feature>
<dbReference type="GO" id="GO:0005524">
    <property type="term" value="F:ATP binding"/>
    <property type="evidence" value="ECO:0007669"/>
    <property type="project" value="UniProtKB-UniRule"/>
</dbReference>
<keyword evidence="2 5" id="KW-0808">Transferase</keyword>
<dbReference type="UniPathway" id="UPA00060">
    <property type="reaction ID" value="UER00142"/>
</dbReference>
<dbReference type="SUPFAM" id="SSF56042">
    <property type="entry name" value="PurM C-terminal domain-like"/>
    <property type="match status" value="1"/>
</dbReference>
<keyword evidence="1 2" id="KW-0784">Thiamine biosynthesis</keyword>
<feature type="binding site" evidence="2">
    <location>
        <position position="192"/>
    </location>
    <ligand>
        <name>Mg(2+)</name>
        <dbReference type="ChEBI" id="CHEBI:18420"/>
        <label>3</label>
    </ligand>
</feature>
<feature type="binding site" evidence="2">
    <location>
        <position position="194"/>
    </location>
    <ligand>
        <name>ATP</name>
        <dbReference type="ChEBI" id="CHEBI:30616"/>
    </ligand>
</feature>
<dbReference type="InterPro" id="IPR036921">
    <property type="entry name" value="PurM-like_N_sf"/>
</dbReference>
<dbReference type="GO" id="GO:0009228">
    <property type="term" value="P:thiamine biosynthetic process"/>
    <property type="evidence" value="ECO:0007669"/>
    <property type="project" value="UniProtKB-KW"/>
</dbReference>
<dbReference type="InterPro" id="IPR010918">
    <property type="entry name" value="PurM-like_C_dom"/>
</dbReference>
<feature type="binding site" evidence="2">
    <location>
        <position position="42"/>
    </location>
    <ligand>
        <name>Mg(2+)</name>
        <dbReference type="ChEBI" id="CHEBI:18420"/>
        <label>2</label>
    </ligand>
</feature>
<keyword evidence="2 5" id="KW-0418">Kinase</keyword>
<feature type="domain" description="PurM-like N-terminal" evidence="3">
    <location>
        <begin position="24"/>
        <end position="137"/>
    </location>
</feature>